<keyword evidence="7" id="KW-1185">Reference proteome</keyword>
<evidence type="ECO:0000259" key="5">
    <source>
        <dbReference type="SMART" id="SM00822"/>
    </source>
</evidence>
<dbReference type="InterPro" id="IPR036291">
    <property type="entry name" value="NAD(P)-bd_dom_sf"/>
</dbReference>
<evidence type="ECO:0000256" key="1">
    <source>
        <dbReference type="ARBA" id="ARBA00006484"/>
    </source>
</evidence>
<organism evidence="6 7">
    <name type="scientific">Sphingobium subterraneum</name>
    <dbReference type="NCBI Taxonomy" id="627688"/>
    <lineage>
        <taxon>Bacteria</taxon>
        <taxon>Pseudomonadati</taxon>
        <taxon>Pseudomonadota</taxon>
        <taxon>Alphaproteobacteria</taxon>
        <taxon>Sphingomonadales</taxon>
        <taxon>Sphingomonadaceae</taxon>
        <taxon>Sphingobium</taxon>
    </lineage>
</organism>
<protein>
    <submittedName>
        <fullName evidence="6">NAD(P)-dependent dehydrogenase (Short-subunit alcohol dehydrogenase family)</fullName>
    </submittedName>
</protein>
<comment type="catalytic activity">
    <reaction evidence="4">
        <text>2,5-dichlorocyclohexa-2,5-dien-1,4-diol + NAD(+) = 2,5-dichlorohydroquinone + NADH + H(+)</text>
        <dbReference type="Rhea" id="RHEA:15741"/>
        <dbReference type="ChEBI" id="CHEBI:15378"/>
        <dbReference type="ChEBI" id="CHEBI:27545"/>
        <dbReference type="ChEBI" id="CHEBI:28975"/>
        <dbReference type="ChEBI" id="CHEBI:57540"/>
        <dbReference type="ChEBI" id="CHEBI:57945"/>
    </reaction>
</comment>
<dbReference type="PANTHER" id="PTHR24321:SF8">
    <property type="entry name" value="ESTRADIOL 17-BETA-DEHYDROGENASE 8-RELATED"/>
    <property type="match status" value="1"/>
</dbReference>
<dbReference type="InterPro" id="IPR057326">
    <property type="entry name" value="KR_dom"/>
</dbReference>
<keyword evidence="3" id="KW-0520">NAD</keyword>
<reference evidence="6 7" key="1">
    <citation type="submission" date="2020-08" db="EMBL/GenBank/DDBJ databases">
        <title>Genomic Encyclopedia of Type Strains, Phase IV (KMG-IV): sequencing the most valuable type-strain genomes for metagenomic binning, comparative biology and taxonomic classification.</title>
        <authorList>
            <person name="Goeker M."/>
        </authorList>
    </citation>
    <scope>NUCLEOTIDE SEQUENCE [LARGE SCALE GENOMIC DNA]</scope>
    <source>
        <strain evidence="6 7">DSM 102255</strain>
    </source>
</reference>
<keyword evidence="2" id="KW-0560">Oxidoreductase</keyword>
<dbReference type="Pfam" id="PF13561">
    <property type="entry name" value="adh_short_C2"/>
    <property type="match status" value="1"/>
</dbReference>
<evidence type="ECO:0000313" key="6">
    <source>
        <dbReference type="EMBL" id="MBB6125221.1"/>
    </source>
</evidence>
<evidence type="ECO:0000256" key="2">
    <source>
        <dbReference type="ARBA" id="ARBA00023002"/>
    </source>
</evidence>
<evidence type="ECO:0000313" key="7">
    <source>
        <dbReference type="Proteomes" id="UP000552700"/>
    </source>
</evidence>
<dbReference type="AlphaFoldDB" id="A0A841JAQ7"/>
<feature type="domain" description="Ketoreductase" evidence="5">
    <location>
        <begin position="8"/>
        <end position="185"/>
    </location>
</feature>
<dbReference type="GO" id="GO:0016491">
    <property type="term" value="F:oxidoreductase activity"/>
    <property type="evidence" value="ECO:0007669"/>
    <property type="project" value="UniProtKB-KW"/>
</dbReference>
<name>A0A841JAQ7_9SPHN</name>
<dbReference type="Proteomes" id="UP000552700">
    <property type="component" value="Unassembled WGS sequence"/>
</dbReference>
<dbReference type="RefSeq" id="WP_184081532.1">
    <property type="nucleotide sequence ID" value="NZ_JACIJP010000006.1"/>
</dbReference>
<comment type="similarity">
    <text evidence="1">Belongs to the short-chain dehydrogenases/reductases (SDR) family.</text>
</comment>
<accession>A0A841JAQ7</accession>
<dbReference type="EMBL" id="JACIJP010000006">
    <property type="protein sequence ID" value="MBB6125221.1"/>
    <property type="molecule type" value="Genomic_DNA"/>
</dbReference>
<dbReference type="PRINTS" id="PR00081">
    <property type="entry name" value="GDHRDH"/>
</dbReference>
<evidence type="ECO:0000256" key="4">
    <source>
        <dbReference type="ARBA" id="ARBA00051383"/>
    </source>
</evidence>
<dbReference type="PANTHER" id="PTHR24321">
    <property type="entry name" value="DEHYDROGENASES, SHORT CHAIN"/>
    <property type="match status" value="1"/>
</dbReference>
<gene>
    <name evidence="6" type="ORF">FHS92_002982</name>
</gene>
<dbReference type="PRINTS" id="PR00080">
    <property type="entry name" value="SDRFAMILY"/>
</dbReference>
<dbReference type="CDD" id="cd05233">
    <property type="entry name" value="SDR_c"/>
    <property type="match status" value="1"/>
</dbReference>
<dbReference type="InterPro" id="IPR020904">
    <property type="entry name" value="Sc_DH/Rdtase_CS"/>
</dbReference>
<dbReference type="SUPFAM" id="SSF51735">
    <property type="entry name" value="NAD(P)-binding Rossmann-fold domains"/>
    <property type="match status" value="1"/>
</dbReference>
<proteinExistence type="inferred from homology"/>
<comment type="caution">
    <text evidence="6">The sequence shown here is derived from an EMBL/GenBank/DDBJ whole genome shotgun (WGS) entry which is preliminary data.</text>
</comment>
<dbReference type="PROSITE" id="PS00061">
    <property type="entry name" value="ADH_SHORT"/>
    <property type="match status" value="1"/>
</dbReference>
<dbReference type="InterPro" id="IPR002347">
    <property type="entry name" value="SDR_fam"/>
</dbReference>
<sequence>MSENLVGKGYIVTGAAGDIGAATVRLLRDQGARVVALDKRRDAIHTPDDHIPSDQLKVISCDVTVEKEVAAALDGAQQFLGSIDGIVNAAGIEGNRSPIDQCSMEMFSAVMAVNVTGVFLCMKHAIPLVRKRGGSIVNICSTAGFKGVEGMAHYVASKHAVLGLTRSGALEWGRHGIRVNCVAPGPVEGRMLASIFAEKADDPHWPTLESRKASNPSARFADPAEIAAVIAFLLSDAATFVNGAMFPVDGGVSAL</sequence>
<dbReference type="SMART" id="SM00822">
    <property type="entry name" value="PKS_KR"/>
    <property type="match status" value="1"/>
</dbReference>
<dbReference type="Gene3D" id="3.40.50.720">
    <property type="entry name" value="NAD(P)-binding Rossmann-like Domain"/>
    <property type="match status" value="1"/>
</dbReference>
<dbReference type="FunFam" id="3.40.50.720:FF:000084">
    <property type="entry name" value="Short-chain dehydrogenase reductase"/>
    <property type="match status" value="1"/>
</dbReference>
<evidence type="ECO:0000256" key="3">
    <source>
        <dbReference type="ARBA" id="ARBA00023027"/>
    </source>
</evidence>